<dbReference type="SUPFAM" id="SSF55811">
    <property type="entry name" value="Nudix"/>
    <property type="match status" value="1"/>
</dbReference>
<sequence>MKKQIIILLAIFCLLSCNRNEHQDPTHNFTVQRLIIINDYNEILMSNQKDLWFTPSLVYNKSQFIKEGLDSLSNEYGIKITSPKLQGYFSYKYDYHPYSTLRSYFVAKYVSGELKIPEGKDDVQWIPMDEAVEKCSVSSINQITKQIIKFPDVVWGGSFLVSQVGDEHPTKMVEKFYPLFQSN</sequence>
<gene>
    <name evidence="1" type="ORF">ACFS5M_09720</name>
</gene>
<proteinExistence type="predicted"/>
<accession>A0ABW5WMH9</accession>
<dbReference type="RefSeq" id="WP_183489584.1">
    <property type="nucleotide sequence ID" value="NZ_JBHUOV010000005.1"/>
</dbReference>
<keyword evidence="1" id="KW-0378">Hydrolase</keyword>
<comment type="caution">
    <text evidence="1">The sequence shown here is derived from an EMBL/GenBank/DDBJ whole genome shotgun (WGS) entry which is preliminary data.</text>
</comment>
<reference evidence="2" key="1">
    <citation type="journal article" date="2019" name="Int. J. Syst. Evol. Microbiol.">
        <title>The Global Catalogue of Microorganisms (GCM) 10K type strain sequencing project: providing services to taxonomists for standard genome sequencing and annotation.</title>
        <authorList>
            <consortium name="The Broad Institute Genomics Platform"/>
            <consortium name="The Broad Institute Genome Sequencing Center for Infectious Disease"/>
            <person name="Wu L."/>
            <person name="Ma J."/>
        </authorList>
    </citation>
    <scope>NUCLEOTIDE SEQUENCE [LARGE SCALE GENOMIC DNA]</scope>
    <source>
        <strain evidence="2">KCTC 32141</strain>
    </source>
</reference>
<dbReference type="Gene3D" id="3.90.79.10">
    <property type="entry name" value="Nucleoside Triphosphate Pyrophosphohydrolase"/>
    <property type="match status" value="1"/>
</dbReference>
<evidence type="ECO:0000313" key="1">
    <source>
        <dbReference type="EMBL" id="MFD2823948.1"/>
    </source>
</evidence>
<keyword evidence="2" id="KW-1185">Reference proteome</keyword>
<dbReference type="Proteomes" id="UP001597533">
    <property type="component" value="Unassembled WGS sequence"/>
</dbReference>
<organism evidence="1 2">
    <name type="scientific">Lacinutrix iliipiscaria</name>
    <dbReference type="NCBI Taxonomy" id="1230532"/>
    <lineage>
        <taxon>Bacteria</taxon>
        <taxon>Pseudomonadati</taxon>
        <taxon>Bacteroidota</taxon>
        <taxon>Flavobacteriia</taxon>
        <taxon>Flavobacteriales</taxon>
        <taxon>Flavobacteriaceae</taxon>
        <taxon>Lacinutrix</taxon>
    </lineage>
</organism>
<dbReference type="GO" id="GO:0016787">
    <property type="term" value="F:hydrolase activity"/>
    <property type="evidence" value="ECO:0007669"/>
    <property type="project" value="UniProtKB-KW"/>
</dbReference>
<evidence type="ECO:0000313" key="2">
    <source>
        <dbReference type="Proteomes" id="UP001597533"/>
    </source>
</evidence>
<name>A0ABW5WMH9_9FLAO</name>
<dbReference type="InterPro" id="IPR015797">
    <property type="entry name" value="NUDIX_hydrolase-like_dom_sf"/>
</dbReference>
<dbReference type="EMBL" id="JBHUOV010000005">
    <property type="protein sequence ID" value="MFD2823948.1"/>
    <property type="molecule type" value="Genomic_DNA"/>
</dbReference>
<dbReference type="CDD" id="cd02883">
    <property type="entry name" value="NUDIX_Hydrolase"/>
    <property type="match status" value="1"/>
</dbReference>
<protein>
    <submittedName>
        <fullName evidence="1">NUDIX hydrolase</fullName>
    </submittedName>
</protein>